<evidence type="ECO:0000256" key="4">
    <source>
        <dbReference type="ARBA" id="ARBA00022722"/>
    </source>
</evidence>
<feature type="domain" description="DDE Tnp4" evidence="9">
    <location>
        <begin position="168"/>
        <end position="347"/>
    </location>
</feature>
<dbReference type="GO" id="GO:0004518">
    <property type="term" value="F:nuclease activity"/>
    <property type="evidence" value="ECO:0007669"/>
    <property type="project" value="UniProtKB-KW"/>
</dbReference>
<keyword evidence="11" id="KW-1185">Reference proteome</keyword>
<comment type="cofactor">
    <cofactor evidence="1">
        <name>a divalent metal cation</name>
        <dbReference type="ChEBI" id="CHEBI:60240"/>
    </cofactor>
</comment>
<name>A0ABD1KG20_9TELE</name>
<dbReference type="Proteomes" id="UP001591681">
    <property type="component" value="Unassembled WGS sequence"/>
</dbReference>
<evidence type="ECO:0000256" key="2">
    <source>
        <dbReference type="ARBA" id="ARBA00004123"/>
    </source>
</evidence>
<dbReference type="GO" id="GO:0016787">
    <property type="term" value="F:hydrolase activity"/>
    <property type="evidence" value="ECO:0007669"/>
    <property type="project" value="UniProtKB-KW"/>
</dbReference>
<evidence type="ECO:0000256" key="6">
    <source>
        <dbReference type="ARBA" id="ARBA00022801"/>
    </source>
</evidence>
<accession>A0ABD1KG20</accession>
<gene>
    <name evidence="10" type="ORF">ACEWY4_007307</name>
</gene>
<sequence>MDFHRLAGICALLHWRRTRRRTQRRFWVHPIRQSRKAHGEFHRLIQELRFDDALFQQYFRLNKAEFDRLLTKLGPVLTRRTTSREPIGAAERLAICLRYLATGDSFTTIGFSYRVGACTVGIIVEEVCRAVWGGLVDDFMPVPTKQDWKCIAQGFLERWNFPNCLGSIDGKHVVIQAPPNSGSLFHNYKGAYSIVLLAVVDAEYRFRVIDVGGYGCNSDGRTLANSVFGQAPQDGTLDLPEDSRNVAAEGYGSLPYAFMGDAFYALYFPLPMHNEAFPLRRNLLRPFPGRQLPRDKRIFNYRLRRSRLTVECAFGIISSQWRMYRRVLGIGPEKAELCVKATCILHNYLRMVEGGRSHQRPSQDEASAALLEAPRAGSNNATREDIRCRERYMMYFTNEGVVPWQHHVV</sequence>
<keyword evidence="6" id="KW-0378">Hydrolase</keyword>
<feature type="region of interest" description="Disordered" evidence="8">
    <location>
        <begin position="356"/>
        <end position="377"/>
    </location>
</feature>
<dbReference type="EMBL" id="JBHFQA010000006">
    <property type="protein sequence ID" value="KAL2098100.1"/>
    <property type="molecule type" value="Genomic_DNA"/>
</dbReference>
<dbReference type="PANTHER" id="PTHR22930:SF279">
    <property type="entry name" value="SIMILAR TO ENSANGP00000010363"/>
    <property type="match status" value="1"/>
</dbReference>
<keyword evidence="7" id="KW-0539">Nucleus</keyword>
<keyword evidence="4" id="KW-0540">Nuclease</keyword>
<organism evidence="10 11">
    <name type="scientific">Coilia grayii</name>
    <name type="common">Gray's grenadier anchovy</name>
    <dbReference type="NCBI Taxonomy" id="363190"/>
    <lineage>
        <taxon>Eukaryota</taxon>
        <taxon>Metazoa</taxon>
        <taxon>Chordata</taxon>
        <taxon>Craniata</taxon>
        <taxon>Vertebrata</taxon>
        <taxon>Euteleostomi</taxon>
        <taxon>Actinopterygii</taxon>
        <taxon>Neopterygii</taxon>
        <taxon>Teleostei</taxon>
        <taxon>Clupei</taxon>
        <taxon>Clupeiformes</taxon>
        <taxon>Clupeoidei</taxon>
        <taxon>Engraulidae</taxon>
        <taxon>Coilinae</taxon>
        <taxon>Coilia</taxon>
    </lineage>
</organism>
<dbReference type="GO" id="GO:0046872">
    <property type="term" value="F:metal ion binding"/>
    <property type="evidence" value="ECO:0007669"/>
    <property type="project" value="UniProtKB-KW"/>
</dbReference>
<dbReference type="PANTHER" id="PTHR22930">
    <property type="match status" value="1"/>
</dbReference>
<evidence type="ECO:0000259" key="9">
    <source>
        <dbReference type="Pfam" id="PF13359"/>
    </source>
</evidence>
<keyword evidence="5" id="KW-0479">Metal-binding</keyword>
<comment type="subcellular location">
    <subcellularLocation>
        <location evidence="2">Nucleus</location>
    </subcellularLocation>
</comment>
<evidence type="ECO:0000256" key="3">
    <source>
        <dbReference type="ARBA" id="ARBA00006958"/>
    </source>
</evidence>
<evidence type="ECO:0000313" key="11">
    <source>
        <dbReference type="Proteomes" id="UP001591681"/>
    </source>
</evidence>
<proteinExistence type="inferred from homology"/>
<protein>
    <recommendedName>
        <fullName evidence="9">DDE Tnp4 domain-containing protein</fullName>
    </recommendedName>
</protein>
<evidence type="ECO:0000313" key="10">
    <source>
        <dbReference type="EMBL" id="KAL2098100.1"/>
    </source>
</evidence>
<evidence type="ECO:0000256" key="1">
    <source>
        <dbReference type="ARBA" id="ARBA00001968"/>
    </source>
</evidence>
<comment type="caution">
    <text evidence="10">The sequence shown here is derived from an EMBL/GenBank/DDBJ whole genome shotgun (WGS) entry which is preliminary data.</text>
</comment>
<dbReference type="GO" id="GO:0005634">
    <property type="term" value="C:nucleus"/>
    <property type="evidence" value="ECO:0007669"/>
    <property type="project" value="UniProtKB-SubCell"/>
</dbReference>
<evidence type="ECO:0000256" key="5">
    <source>
        <dbReference type="ARBA" id="ARBA00022723"/>
    </source>
</evidence>
<dbReference type="InterPro" id="IPR045249">
    <property type="entry name" value="HARBI1-like"/>
</dbReference>
<evidence type="ECO:0000256" key="8">
    <source>
        <dbReference type="SAM" id="MobiDB-lite"/>
    </source>
</evidence>
<evidence type="ECO:0000256" key="7">
    <source>
        <dbReference type="ARBA" id="ARBA00023242"/>
    </source>
</evidence>
<dbReference type="InterPro" id="IPR027806">
    <property type="entry name" value="HARBI1_dom"/>
</dbReference>
<dbReference type="Pfam" id="PF13359">
    <property type="entry name" value="DDE_Tnp_4"/>
    <property type="match status" value="1"/>
</dbReference>
<comment type="similarity">
    <text evidence="3">Belongs to the HARBI1 family.</text>
</comment>
<reference evidence="10 11" key="1">
    <citation type="submission" date="2024-09" db="EMBL/GenBank/DDBJ databases">
        <title>A chromosome-level genome assembly of Gray's grenadier anchovy, Coilia grayii.</title>
        <authorList>
            <person name="Fu Z."/>
        </authorList>
    </citation>
    <scope>NUCLEOTIDE SEQUENCE [LARGE SCALE GENOMIC DNA]</scope>
    <source>
        <strain evidence="10">G4</strain>
        <tissue evidence="10">Muscle</tissue>
    </source>
</reference>
<dbReference type="AlphaFoldDB" id="A0ABD1KG20"/>